<proteinExistence type="predicted"/>
<gene>
    <name evidence="8" type="ORF">H4F98_15580</name>
</gene>
<dbReference type="PANTHER" id="PTHR35007">
    <property type="entry name" value="INTEGRAL MEMBRANE PROTEIN-RELATED"/>
    <property type="match status" value="1"/>
</dbReference>
<evidence type="ECO:0000256" key="6">
    <source>
        <dbReference type="SAM" id="Phobius"/>
    </source>
</evidence>
<keyword evidence="2" id="KW-1003">Cell membrane</keyword>
<evidence type="ECO:0000313" key="8">
    <source>
        <dbReference type="EMBL" id="MBB1061994.1"/>
    </source>
</evidence>
<evidence type="ECO:0000256" key="4">
    <source>
        <dbReference type="ARBA" id="ARBA00022989"/>
    </source>
</evidence>
<evidence type="ECO:0000256" key="1">
    <source>
        <dbReference type="ARBA" id="ARBA00004651"/>
    </source>
</evidence>
<keyword evidence="9" id="KW-1185">Reference proteome</keyword>
<protein>
    <submittedName>
        <fullName evidence="8">Type II secretion system F family protein</fullName>
    </submittedName>
</protein>
<name>A0A7W3Y7B0_9GAMM</name>
<evidence type="ECO:0000313" key="9">
    <source>
        <dbReference type="Proteomes" id="UP000523196"/>
    </source>
</evidence>
<accession>A0A7W3Y7B0</accession>
<sequence>MSGQVILIALTAFAAIALGGLYAIRAGDAFMARYHQAFMEQARVNLADMFLFIDPRQLYLTNVVVLIVVPLLLWAITGKLFLALIAAVLLAVMPKKIYRWLRQRRINKIQEQLPDALMMLSGTMKAGLGFSPALESLVKDGYPPLAQELALVLREQHLGVKTEVALERFAERVPVLDVKLFVSAVSISREVGGNLAESLKVLADTLRRRLIMENKVKALTAQGKLQGIVMAMLPVAITAYLATAYPTTMEPMFNTWTGYAVIGVCAILEYIGYKMCVKIMTIDI</sequence>
<dbReference type="GO" id="GO:0005886">
    <property type="term" value="C:plasma membrane"/>
    <property type="evidence" value="ECO:0007669"/>
    <property type="project" value="UniProtKB-SubCell"/>
</dbReference>
<dbReference type="Proteomes" id="UP000523196">
    <property type="component" value="Unassembled WGS sequence"/>
</dbReference>
<evidence type="ECO:0000256" key="2">
    <source>
        <dbReference type="ARBA" id="ARBA00022475"/>
    </source>
</evidence>
<dbReference type="InterPro" id="IPR042094">
    <property type="entry name" value="T2SS_GspF_sf"/>
</dbReference>
<dbReference type="Pfam" id="PF00482">
    <property type="entry name" value="T2SSF"/>
    <property type="match status" value="1"/>
</dbReference>
<dbReference type="PANTHER" id="PTHR35007:SF1">
    <property type="entry name" value="PILUS ASSEMBLY PROTEIN"/>
    <property type="match status" value="1"/>
</dbReference>
<dbReference type="AlphaFoldDB" id="A0A7W3Y7B0"/>
<comment type="caution">
    <text evidence="8">The sequence shown here is derived from an EMBL/GenBank/DDBJ whole genome shotgun (WGS) entry which is preliminary data.</text>
</comment>
<feature type="domain" description="Type II secretion system protein GspF" evidence="7">
    <location>
        <begin position="117"/>
        <end position="241"/>
    </location>
</feature>
<comment type="subcellular location">
    <subcellularLocation>
        <location evidence="1">Cell membrane</location>
        <topology evidence="1">Multi-pass membrane protein</topology>
    </subcellularLocation>
</comment>
<organism evidence="8 9">
    <name type="scientific">Marilutibacter spongiae</name>
    <dbReference type="NCBI Taxonomy" id="2025720"/>
    <lineage>
        <taxon>Bacteria</taxon>
        <taxon>Pseudomonadati</taxon>
        <taxon>Pseudomonadota</taxon>
        <taxon>Gammaproteobacteria</taxon>
        <taxon>Lysobacterales</taxon>
        <taxon>Lysobacteraceae</taxon>
        <taxon>Marilutibacter</taxon>
    </lineage>
</organism>
<keyword evidence="3 6" id="KW-0812">Transmembrane</keyword>
<keyword evidence="5 6" id="KW-0472">Membrane</keyword>
<feature type="transmembrane region" description="Helical" evidence="6">
    <location>
        <begin position="6"/>
        <end position="24"/>
    </location>
</feature>
<dbReference type="Gene3D" id="1.20.81.30">
    <property type="entry name" value="Type II secretion system (T2SS), domain F"/>
    <property type="match status" value="1"/>
</dbReference>
<keyword evidence="4 6" id="KW-1133">Transmembrane helix</keyword>
<feature type="transmembrane region" description="Helical" evidence="6">
    <location>
        <begin position="256"/>
        <end position="273"/>
    </location>
</feature>
<dbReference type="InterPro" id="IPR018076">
    <property type="entry name" value="T2SS_GspF_dom"/>
</dbReference>
<feature type="transmembrane region" description="Helical" evidence="6">
    <location>
        <begin position="225"/>
        <end position="244"/>
    </location>
</feature>
<evidence type="ECO:0000259" key="7">
    <source>
        <dbReference type="Pfam" id="PF00482"/>
    </source>
</evidence>
<dbReference type="EMBL" id="JACHTF010000021">
    <property type="protein sequence ID" value="MBB1061994.1"/>
    <property type="molecule type" value="Genomic_DNA"/>
</dbReference>
<evidence type="ECO:0000256" key="5">
    <source>
        <dbReference type="ARBA" id="ARBA00023136"/>
    </source>
</evidence>
<evidence type="ECO:0000256" key="3">
    <source>
        <dbReference type="ARBA" id="ARBA00022692"/>
    </source>
</evidence>
<reference evidence="8 9" key="1">
    <citation type="submission" date="2020-08" db="EMBL/GenBank/DDBJ databases">
        <authorList>
            <person name="Xu S."/>
            <person name="Li A."/>
        </authorList>
    </citation>
    <scope>NUCLEOTIDE SEQUENCE [LARGE SCALE GENOMIC DNA]</scope>
    <source>
        <strain evidence="8 9">119BY6-57</strain>
    </source>
</reference>
<feature type="transmembrane region" description="Helical" evidence="6">
    <location>
        <begin position="58"/>
        <end position="75"/>
    </location>
</feature>
<dbReference type="RefSeq" id="WP_182688750.1">
    <property type="nucleotide sequence ID" value="NZ_JACHTF010000021.1"/>
</dbReference>